<comment type="caution">
    <text evidence="1">The sequence shown here is derived from an EMBL/GenBank/DDBJ whole genome shotgun (WGS) entry which is preliminary data.</text>
</comment>
<accession>A0ABN1W8N4</accession>
<organism evidence="1 2">
    <name type="scientific">Prauserella halophila</name>
    <dbReference type="NCBI Taxonomy" id="185641"/>
    <lineage>
        <taxon>Bacteria</taxon>
        <taxon>Bacillati</taxon>
        <taxon>Actinomycetota</taxon>
        <taxon>Actinomycetes</taxon>
        <taxon>Pseudonocardiales</taxon>
        <taxon>Pseudonocardiaceae</taxon>
        <taxon>Prauserella</taxon>
    </lineage>
</organism>
<dbReference type="RefSeq" id="WP_253862517.1">
    <property type="nucleotide sequence ID" value="NZ_BAAALN010000006.1"/>
</dbReference>
<keyword evidence="2" id="KW-1185">Reference proteome</keyword>
<dbReference type="SUPFAM" id="SSF103481">
    <property type="entry name" value="Multidrug resistance efflux transporter EmrE"/>
    <property type="match status" value="1"/>
</dbReference>
<evidence type="ECO:0008006" key="3">
    <source>
        <dbReference type="Google" id="ProtNLM"/>
    </source>
</evidence>
<evidence type="ECO:0000313" key="1">
    <source>
        <dbReference type="EMBL" id="GAA1240630.1"/>
    </source>
</evidence>
<gene>
    <name evidence="1" type="ORF">GCM10009676_26980</name>
</gene>
<dbReference type="InterPro" id="IPR037185">
    <property type="entry name" value="EmrE-like"/>
</dbReference>
<name>A0ABN1W8N4_9PSEU</name>
<evidence type="ECO:0000313" key="2">
    <source>
        <dbReference type="Proteomes" id="UP001500653"/>
    </source>
</evidence>
<dbReference type="EMBL" id="BAAALN010000006">
    <property type="protein sequence ID" value="GAA1240630.1"/>
    <property type="molecule type" value="Genomic_DNA"/>
</dbReference>
<sequence>MSTKIDVSVDYVRAGIGAVGAAPLGPVFFGETPTPVTEFWLAVITAGVIWLKLADNPRLDSHRTQESS</sequence>
<proteinExistence type="predicted"/>
<protein>
    <recommendedName>
        <fullName evidence="3">Holin</fullName>
    </recommendedName>
</protein>
<dbReference type="Gene3D" id="1.10.3730.20">
    <property type="match status" value="1"/>
</dbReference>
<dbReference type="Proteomes" id="UP001500653">
    <property type="component" value="Unassembled WGS sequence"/>
</dbReference>
<reference evidence="1 2" key="1">
    <citation type="journal article" date="2019" name="Int. J. Syst. Evol. Microbiol.">
        <title>The Global Catalogue of Microorganisms (GCM) 10K type strain sequencing project: providing services to taxonomists for standard genome sequencing and annotation.</title>
        <authorList>
            <consortium name="The Broad Institute Genomics Platform"/>
            <consortium name="The Broad Institute Genome Sequencing Center for Infectious Disease"/>
            <person name="Wu L."/>
            <person name="Ma J."/>
        </authorList>
    </citation>
    <scope>NUCLEOTIDE SEQUENCE [LARGE SCALE GENOMIC DNA]</scope>
    <source>
        <strain evidence="1 2">JCM 13023</strain>
    </source>
</reference>